<protein>
    <submittedName>
        <fullName evidence="1">Uncharacterized protein</fullName>
    </submittedName>
</protein>
<gene>
    <name evidence="1" type="ordered locus">AM1_1319</name>
</gene>
<keyword evidence="2" id="KW-1185">Reference proteome</keyword>
<accession>B0C5B3</accession>
<name>B0C5B3_ACAM1</name>
<dbReference type="Proteomes" id="UP000000268">
    <property type="component" value="Chromosome"/>
</dbReference>
<organism evidence="1 2">
    <name type="scientific">Acaryochloris marina (strain MBIC 11017)</name>
    <dbReference type="NCBI Taxonomy" id="329726"/>
    <lineage>
        <taxon>Bacteria</taxon>
        <taxon>Bacillati</taxon>
        <taxon>Cyanobacteriota</taxon>
        <taxon>Cyanophyceae</taxon>
        <taxon>Acaryochloridales</taxon>
        <taxon>Acaryochloridaceae</taxon>
        <taxon>Acaryochloris</taxon>
    </lineage>
</organism>
<sequence>MSINEIDNVASIIHDSRMTYIYSPFLRLIQIGKNLRLIGLV</sequence>
<evidence type="ECO:0000313" key="2">
    <source>
        <dbReference type="Proteomes" id="UP000000268"/>
    </source>
</evidence>
<dbReference type="AlphaFoldDB" id="B0C5B3"/>
<proteinExistence type="predicted"/>
<dbReference type="KEGG" id="amr:AM1_1319"/>
<dbReference type="HOGENOM" id="CLU_3264053_0_0_3"/>
<dbReference type="EMBL" id="CP000828">
    <property type="protein sequence ID" value="ABW26353.1"/>
    <property type="molecule type" value="Genomic_DNA"/>
</dbReference>
<dbReference type="STRING" id="329726.AM1_1319"/>
<evidence type="ECO:0000313" key="1">
    <source>
        <dbReference type="EMBL" id="ABW26353.1"/>
    </source>
</evidence>
<reference evidence="1 2" key="1">
    <citation type="journal article" date="2008" name="Proc. Natl. Acad. Sci. U.S.A.">
        <title>Niche adaptation and genome expansion in the chlorophyll d-producing cyanobacterium Acaryochloris marina.</title>
        <authorList>
            <person name="Swingley W.D."/>
            <person name="Chen M."/>
            <person name="Cheung P.C."/>
            <person name="Conrad A.L."/>
            <person name="Dejesa L.C."/>
            <person name="Hao J."/>
            <person name="Honchak B.M."/>
            <person name="Karbach L.E."/>
            <person name="Kurdoglu A."/>
            <person name="Lahiri S."/>
            <person name="Mastrian S.D."/>
            <person name="Miyashita H."/>
            <person name="Page L."/>
            <person name="Ramakrishna P."/>
            <person name="Satoh S."/>
            <person name="Sattley W.M."/>
            <person name="Shimada Y."/>
            <person name="Taylor H.L."/>
            <person name="Tomo T."/>
            <person name="Tsuchiya T."/>
            <person name="Wang Z.T."/>
            <person name="Raymond J."/>
            <person name="Mimuro M."/>
            <person name="Blankenship R.E."/>
            <person name="Touchman J.W."/>
        </authorList>
    </citation>
    <scope>NUCLEOTIDE SEQUENCE [LARGE SCALE GENOMIC DNA]</scope>
    <source>
        <strain evidence="2">MBIC 11017</strain>
    </source>
</reference>